<evidence type="ECO:0000256" key="1">
    <source>
        <dbReference type="SAM" id="MobiDB-lite"/>
    </source>
</evidence>
<dbReference type="Proteomes" id="UP000225277">
    <property type="component" value="Unassembled WGS sequence"/>
</dbReference>
<sequence length="451" mass="51219">MCSKTTTFEECPGCCCSDFFNLPNPHDDLSWGFNLTNPILSIFARGKFYDIKDGKFSPLAPATYDKLAPALRLASRMLSDDRATHYIYTMHDGILHDGSEELEWPEIDAAEPAFDEADILRLPQRHLTRLPQRVLPPAEDMRKRSAEILENIARVLACIVFVENDLPGKSTSLTSKHQFGQLDETARQIFPRAMAAKIELSARHTQINVDEPSSTSQYILARYLVHEMGHVINKVGNGHRQYEVFYQDSCTSEGGFELEVALFSGVCEQWDLEICTSLIGKPTPVMLTEHWPSPRTYNQYAGKPYDFLRREETPEYLLISRLPPSFLKELCDDAFWDERQQRAMAASVLTTKSIVPNDLSMWTVRVGQDGRIDFFLPSEDPDTLPPSVLETFAEIQDMKQERIARKQKAAEEQEARRVEREILAEQSPKLAGEWSGEEPPSAEIPRCGKSL</sequence>
<organism evidence="2 3">
    <name type="scientific">Ramularia collo-cygni</name>
    <dbReference type="NCBI Taxonomy" id="112498"/>
    <lineage>
        <taxon>Eukaryota</taxon>
        <taxon>Fungi</taxon>
        <taxon>Dikarya</taxon>
        <taxon>Ascomycota</taxon>
        <taxon>Pezizomycotina</taxon>
        <taxon>Dothideomycetes</taxon>
        <taxon>Dothideomycetidae</taxon>
        <taxon>Mycosphaerellales</taxon>
        <taxon>Mycosphaerellaceae</taxon>
        <taxon>Ramularia</taxon>
    </lineage>
</organism>
<proteinExistence type="predicted"/>
<protein>
    <submittedName>
        <fullName evidence="2">Uncharacterized protein</fullName>
    </submittedName>
</protein>
<accession>A0A2D3V599</accession>
<keyword evidence="3" id="KW-1185">Reference proteome</keyword>
<name>A0A2D3V599_9PEZI</name>
<dbReference type="EMBL" id="FJUY01000004">
    <property type="protein sequence ID" value="CZT17684.1"/>
    <property type="molecule type" value="Genomic_DNA"/>
</dbReference>
<dbReference type="OrthoDB" id="3647865at2759"/>
<dbReference type="AlphaFoldDB" id="A0A2D3V599"/>
<reference evidence="2 3" key="1">
    <citation type="submission" date="2016-03" db="EMBL/GenBank/DDBJ databases">
        <authorList>
            <person name="Ploux O."/>
        </authorList>
    </citation>
    <scope>NUCLEOTIDE SEQUENCE [LARGE SCALE GENOMIC DNA]</scope>
    <source>
        <strain evidence="2 3">URUG2</strain>
    </source>
</reference>
<feature type="region of interest" description="Disordered" evidence="1">
    <location>
        <begin position="403"/>
        <end position="451"/>
    </location>
</feature>
<evidence type="ECO:0000313" key="3">
    <source>
        <dbReference type="Proteomes" id="UP000225277"/>
    </source>
</evidence>
<feature type="compositionally biased region" description="Basic and acidic residues" evidence="1">
    <location>
        <begin position="403"/>
        <end position="423"/>
    </location>
</feature>
<feature type="unsure residue" description="D or N" evidence="2">
    <location>
        <position position="80"/>
    </location>
</feature>
<dbReference type="STRING" id="112498.A0A2D3V599"/>
<gene>
    <name evidence="2" type="ORF">RCC_03521</name>
</gene>
<evidence type="ECO:0000313" key="2">
    <source>
        <dbReference type="EMBL" id="CZT17684.1"/>
    </source>
</evidence>